<evidence type="ECO:0000313" key="2">
    <source>
        <dbReference type="Proteomes" id="UP000199227"/>
    </source>
</evidence>
<proteinExistence type="predicted"/>
<name>A0A1I5UFV2_9BACT</name>
<reference evidence="1 2" key="1">
    <citation type="submission" date="2016-10" db="EMBL/GenBank/DDBJ databases">
        <authorList>
            <person name="de Groot N.N."/>
        </authorList>
    </citation>
    <scope>NUCLEOTIDE SEQUENCE [LARGE SCALE GENOMIC DNA]</scope>
    <source>
        <strain evidence="1 2">EP1-55-1</strain>
    </source>
</reference>
<dbReference type="Proteomes" id="UP000199227">
    <property type="component" value="Unassembled WGS sequence"/>
</dbReference>
<dbReference type="AlphaFoldDB" id="A0A1I5UFV2"/>
<protein>
    <submittedName>
        <fullName evidence="1">Uncharacterized protein</fullName>
    </submittedName>
</protein>
<dbReference type="EMBL" id="FOXB01000061">
    <property type="protein sequence ID" value="SFP94058.1"/>
    <property type="molecule type" value="Genomic_DNA"/>
</dbReference>
<gene>
    <name evidence="1" type="ORF">SAMN05216234_1611</name>
</gene>
<accession>A0A1I5UFV2</accession>
<dbReference type="Gene3D" id="3.10.620.30">
    <property type="match status" value="1"/>
</dbReference>
<sequence>MTKFLEETSIIDYSNEEIQKLAKTLVTNCKIDIEIAKKCFEYVRDNIRHSGDYKDNITTCKA</sequence>
<dbReference type="STRING" id="223786.SAMN05216234_1611"/>
<evidence type="ECO:0000313" key="1">
    <source>
        <dbReference type="EMBL" id="SFP94058.1"/>
    </source>
</evidence>
<organism evidence="1 2">
    <name type="scientific">Hydrogenimonas thermophila</name>
    <dbReference type="NCBI Taxonomy" id="223786"/>
    <lineage>
        <taxon>Bacteria</taxon>
        <taxon>Pseudomonadati</taxon>
        <taxon>Campylobacterota</taxon>
        <taxon>Epsilonproteobacteria</taxon>
        <taxon>Campylobacterales</taxon>
        <taxon>Hydrogenimonadaceae</taxon>
        <taxon>Hydrogenimonas</taxon>
    </lineage>
</organism>
<keyword evidence="2" id="KW-1185">Reference proteome</keyword>
<feature type="non-terminal residue" evidence="1">
    <location>
        <position position="62"/>
    </location>
</feature>